<dbReference type="HOGENOM" id="CLU_096753_1_1_6"/>
<keyword evidence="18" id="KW-1185">Reference proteome</keyword>
<comment type="similarity">
    <text evidence="2">Belongs to the NapC/NirT/NrfH family.</text>
</comment>
<feature type="chain" id="PRO_5003943528" description="Cytochrome c-type protein" evidence="15">
    <location>
        <begin position="22"/>
        <end position="181"/>
    </location>
</feature>
<dbReference type="PANTHER" id="PTHR30333">
    <property type="entry name" value="CYTOCHROME C-TYPE PROTEIN"/>
    <property type="match status" value="1"/>
</dbReference>
<dbReference type="PANTHER" id="PTHR30333:SF1">
    <property type="entry name" value="CYTOCHROME C-TYPE PROTEIN NAPC"/>
    <property type="match status" value="1"/>
</dbReference>
<keyword evidence="7 12" id="KW-0479">Metal-binding</keyword>
<feature type="binding site" description="covalent" evidence="13">
    <location>
        <position position="126"/>
    </location>
    <ligand>
        <name>heme</name>
        <dbReference type="ChEBI" id="CHEBI:30413"/>
        <label>3</label>
    </ligand>
</feature>
<keyword evidence="8 12" id="KW-0249">Electron transport</keyword>
<evidence type="ECO:0000256" key="7">
    <source>
        <dbReference type="ARBA" id="ARBA00022723"/>
    </source>
</evidence>
<sequence>MRKTALILLSILVAAPLVAVAGWVAAEHLFRATSGEAFCTTCHTMEPFAAAYRRDLHGGRNPAGVAARCTDCHLPHSDPLGYLIAKARFGLHDLWAQLTHDLDGIDWQSRRAAREDYVFDSGCLTCHSALAEVRGDSRAFLAHRPYFLGETARQCVSCHPRVGHHDLAATIAGITTAEGGQ</sequence>
<comment type="PTM">
    <text evidence="12">Binds 4 heme groups per subunit.</text>
</comment>
<dbReference type="GO" id="GO:0009055">
    <property type="term" value="F:electron transfer activity"/>
    <property type="evidence" value="ECO:0007669"/>
    <property type="project" value="TreeGrafter"/>
</dbReference>
<feature type="binding site" description="axial binding residue" evidence="14">
    <location>
        <position position="73"/>
    </location>
    <ligand>
        <name>heme</name>
        <dbReference type="ChEBI" id="CHEBI:30413"/>
        <label>2</label>
    </ligand>
    <ligandPart>
        <name>Fe</name>
        <dbReference type="ChEBI" id="CHEBI:18248"/>
    </ligandPart>
</feature>
<feature type="binding site" description="covalent" evidence="13">
    <location>
        <position position="123"/>
    </location>
    <ligand>
        <name>heme</name>
        <dbReference type="ChEBI" id="CHEBI:30413"/>
        <label>3</label>
    </ligand>
</feature>
<feature type="binding site" description="axial binding residue" evidence="14">
    <location>
        <position position="45"/>
    </location>
    <ligand>
        <name>heme</name>
        <dbReference type="ChEBI" id="CHEBI:30413"/>
        <label>1</label>
    </ligand>
    <ligandPart>
        <name>Fe</name>
        <dbReference type="ChEBI" id="CHEBI:18248"/>
    </ligandPart>
</feature>
<dbReference type="Pfam" id="PF03264">
    <property type="entry name" value="Cytochrom_NNT"/>
    <property type="match status" value="1"/>
</dbReference>
<feature type="binding site" description="axial binding residue" evidence="14">
    <location>
        <position position="127"/>
    </location>
    <ligand>
        <name>heme</name>
        <dbReference type="ChEBI" id="CHEBI:30413"/>
        <label>3</label>
    </ligand>
    <ligandPart>
        <name>Fe</name>
        <dbReference type="ChEBI" id="CHEBI:18248"/>
    </ligandPart>
</feature>
<dbReference type="InterPro" id="IPR038266">
    <property type="entry name" value="NapC/NirT_cytc_sf"/>
</dbReference>
<feature type="signal peptide" evidence="15">
    <location>
        <begin position="1"/>
        <end position="21"/>
    </location>
</feature>
<evidence type="ECO:0000256" key="10">
    <source>
        <dbReference type="ARBA" id="ARBA00023004"/>
    </source>
</evidence>
<feature type="binding site" description="covalent" evidence="13">
    <location>
        <position position="69"/>
    </location>
    <ligand>
        <name>heme</name>
        <dbReference type="ChEBI" id="CHEBI:30413"/>
        <label>2</label>
    </ligand>
</feature>
<dbReference type="GO" id="GO:0005886">
    <property type="term" value="C:plasma membrane"/>
    <property type="evidence" value="ECO:0007669"/>
    <property type="project" value="UniProtKB-SubCell"/>
</dbReference>
<feature type="binding site" description="covalent" evidence="13">
    <location>
        <position position="39"/>
    </location>
    <ligand>
        <name>heme</name>
        <dbReference type="ChEBI" id="CHEBI:30413"/>
        <label>1</label>
    </ligand>
</feature>
<evidence type="ECO:0000256" key="15">
    <source>
        <dbReference type="SAM" id="SignalP"/>
    </source>
</evidence>
<evidence type="ECO:0000313" key="18">
    <source>
        <dbReference type="Proteomes" id="UP000010816"/>
    </source>
</evidence>
<feature type="binding site" description="covalent" evidence="13">
    <location>
        <position position="155"/>
    </location>
    <ligand>
        <name>heme</name>
        <dbReference type="ChEBI" id="CHEBI:30413"/>
        <label>4</label>
    </ligand>
</feature>
<feature type="binding site" evidence="13">
    <location>
        <position position="93"/>
    </location>
    <ligand>
        <name>a menaquinol</name>
        <dbReference type="ChEBI" id="CHEBI:18151"/>
    </ligand>
</feature>
<feature type="binding site" evidence="13">
    <location>
        <position position="86"/>
    </location>
    <ligand>
        <name>a menaquinol</name>
        <dbReference type="ChEBI" id="CHEBI:18151"/>
    </ligand>
</feature>
<dbReference type="Gene3D" id="1.10.3820.10">
    <property type="entry name" value="Di-heme elbow motif domain"/>
    <property type="match status" value="1"/>
</dbReference>
<reference evidence="17 18" key="1">
    <citation type="submission" date="2011-09" db="EMBL/GenBank/DDBJ databases">
        <title>Complete sequence of chromosome of Thioflavicoccus mobilis 8321.</title>
        <authorList>
            <consortium name="US DOE Joint Genome Institute"/>
            <person name="Lucas S."/>
            <person name="Han J."/>
            <person name="Lapidus A."/>
            <person name="Cheng J.-F."/>
            <person name="Goodwin L."/>
            <person name="Pitluck S."/>
            <person name="Peters L."/>
            <person name="Ovchinnikova G."/>
            <person name="Lu M."/>
            <person name="Detter J.C."/>
            <person name="Han C."/>
            <person name="Tapia R."/>
            <person name="Land M."/>
            <person name="Hauser L."/>
            <person name="Kyrpides N."/>
            <person name="Ivanova N."/>
            <person name="Pagani I."/>
            <person name="Vogl K."/>
            <person name="Liu Z."/>
            <person name="Imhoff J."/>
            <person name="Thiel V."/>
            <person name="Frigaard N.-U."/>
            <person name="Bryant D."/>
            <person name="Woyke T."/>
        </authorList>
    </citation>
    <scope>NUCLEOTIDE SEQUENCE [LARGE SCALE GENOMIC DNA]</scope>
    <source>
        <strain evidence="17 18">8321</strain>
    </source>
</reference>
<comment type="subcellular location">
    <subcellularLocation>
        <location evidence="1">Cell membrane</location>
        <topology evidence="1">Single-pass membrane protein</topology>
    </subcellularLocation>
</comment>
<dbReference type="STRING" id="765912.Thimo_1375"/>
<proteinExistence type="inferred from homology"/>
<name>L0GXY8_9GAMM</name>
<gene>
    <name evidence="17" type="ORF">Thimo_1375</name>
</gene>
<keyword evidence="6" id="KW-0812">Transmembrane</keyword>
<dbReference type="InterPro" id="IPR005126">
    <property type="entry name" value="NapC/NirT_cyt_c_N"/>
</dbReference>
<dbReference type="AlphaFoldDB" id="L0GXY8"/>
<comment type="cofactor">
    <cofactor evidence="13">
        <name>heme</name>
        <dbReference type="ChEBI" id="CHEBI:30413"/>
    </cofactor>
    <text evidence="13">Binds 4 heme groups per subunit.</text>
</comment>
<evidence type="ECO:0000256" key="2">
    <source>
        <dbReference type="ARBA" id="ARBA00007395"/>
    </source>
</evidence>
<dbReference type="GO" id="GO:0046872">
    <property type="term" value="F:metal ion binding"/>
    <property type="evidence" value="ECO:0007669"/>
    <property type="project" value="UniProtKB-KW"/>
</dbReference>
<dbReference type="KEGG" id="tmb:Thimo_1375"/>
<evidence type="ECO:0000259" key="16">
    <source>
        <dbReference type="Pfam" id="PF03264"/>
    </source>
</evidence>
<evidence type="ECO:0000256" key="9">
    <source>
        <dbReference type="ARBA" id="ARBA00022989"/>
    </source>
</evidence>
<dbReference type="GO" id="GO:0019333">
    <property type="term" value="P:denitrification pathway"/>
    <property type="evidence" value="ECO:0007669"/>
    <property type="project" value="InterPro"/>
</dbReference>
<evidence type="ECO:0000256" key="11">
    <source>
        <dbReference type="ARBA" id="ARBA00023136"/>
    </source>
</evidence>
<protein>
    <recommendedName>
        <fullName evidence="12">Cytochrome c-type protein</fullName>
    </recommendedName>
</protein>
<evidence type="ECO:0000256" key="13">
    <source>
        <dbReference type="PIRSR" id="PIRSR000013-1"/>
    </source>
</evidence>
<dbReference type="GO" id="GO:0020037">
    <property type="term" value="F:heme binding"/>
    <property type="evidence" value="ECO:0007669"/>
    <property type="project" value="InterPro"/>
</dbReference>
<feature type="binding site" description="axial binding residue" evidence="14">
    <location>
        <position position="164"/>
    </location>
    <ligand>
        <name>heme</name>
        <dbReference type="ChEBI" id="CHEBI:30413"/>
        <label>2</label>
    </ligand>
    <ligandPart>
        <name>Fe</name>
        <dbReference type="ChEBI" id="CHEBI:18248"/>
    </ligandPart>
</feature>
<dbReference type="PIRSF" id="PIRSF000013">
    <property type="entry name" value="4_hem_cytochrm_NapC"/>
    <property type="match status" value="1"/>
</dbReference>
<dbReference type="InterPro" id="IPR051174">
    <property type="entry name" value="Cytochrome_c-type_ET"/>
</dbReference>
<feature type="binding site" description="axial binding residue" evidence="14">
    <location>
        <position position="93"/>
    </location>
    <ligand>
        <name>heme</name>
        <dbReference type="ChEBI" id="CHEBI:30413"/>
        <label>1</label>
    </ligand>
    <ligandPart>
        <name>Fe</name>
        <dbReference type="ChEBI" id="CHEBI:18248"/>
    </ligandPart>
</feature>
<dbReference type="GO" id="GO:0009061">
    <property type="term" value="P:anaerobic respiration"/>
    <property type="evidence" value="ECO:0007669"/>
    <property type="project" value="TreeGrafter"/>
</dbReference>
<evidence type="ECO:0000256" key="1">
    <source>
        <dbReference type="ARBA" id="ARBA00004162"/>
    </source>
</evidence>
<evidence type="ECO:0000256" key="8">
    <source>
        <dbReference type="ARBA" id="ARBA00022982"/>
    </source>
</evidence>
<accession>L0GXY8</accession>
<evidence type="ECO:0000256" key="14">
    <source>
        <dbReference type="PIRSR" id="PIRSR000013-2"/>
    </source>
</evidence>
<keyword evidence="11" id="KW-0472">Membrane</keyword>
<dbReference type="RefSeq" id="WP_015280313.1">
    <property type="nucleotide sequence ID" value="NC_019940.1"/>
</dbReference>
<dbReference type="InterPro" id="IPR024717">
    <property type="entry name" value="NapC/NirT/NrfH"/>
</dbReference>
<feature type="domain" description="NapC/NirT cytochrome c N-terminal" evidence="16">
    <location>
        <begin position="4"/>
        <end position="165"/>
    </location>
</feature>
<keyword evidence="9" id="KW-1133">Transmembrane helix</keyword>
<evidence type="ECO:0000256" key="6">
    <source>
        <dbReference type="ARBA" id="ARBA00022692"/>
    </source>
</evidence>
<dbReference type="eggNOG" id="COG3005">
    <property type="taxonomic scope" value="Bacteria"/>
</dbReference>
<feature type="binding site" description="axial binding residue" evidence="14">
    <location>
        <position position="159"/>
    </location>
    <ligand>
        <name>heme</name>
        <dbReference type="ChEBI" id="CHEBI:30413"/>
        <label>4</label>
    </ligand>
    <ligandPart>
        <name>Fe</name>
        <dbReference type="ChEBI" id="CHEBI:18248"/>
    </ligandPart>
</feature>
<feature type="binding site" description="covalent" evidence="13">
    <location>
        <position position="72"/>
    </location>
    <ligand>
        <name>heme</name>
        <dbReference type="ChEBI" id="CHEBI:30413"/>
        <label>2</label>
    </ligand>
</feature>
<keyword evidence="10 12" id="KW-0408">Iron</keyword>
<dbReference type="InterPro" id="IPR036280">
    <property type="entry name" value="Multihaem_cyt_sf"/>
</dbReference>
<dbReference type="EMBL" id="CP003051">
    <property type="protein sequence ID" value="AGA90169.1"/>
    <property type="molecule type" value="Genomic_DNA"/>
</dbReference>
<keyword evidence="3 12" id="KW-0813">Transport</keyword>
<dbReference type="OrthoDB" id="9782159at2"/>
<evidence type="ECO:0000256" key="3">
    <source>
        <dbReference type="ARBA" id="ARBA00022448"/>
    </source>
</evidence>
<organism evidence="17 18">
    <name type="scientific">Thioflavicoccus mobilis 8321</name>
    <dbReference type="NCBI Taxonomy" id="765912"/>
    <lineage>
        <taxon>Bacteria</taxon>
        <taxon>Pseudomonadati</taxon>
        <taxon>Pseudomonadota</taxon>
        <taxon>Gammaproteobacteria</taxon>
        <taxon>Chromatiales</taxon>
        <taxon>Chromatiaceae</taxon>
        <taxon>Thioflavicoccus</taxon>
    </lineage>
</organism>
<dbReference type="SUPFAM" id="SSF48695">
    <property type="entry name" value="Multiheme cytochromes"/>
    <property type="match status" value="1"/>
</dbReference>
<evidence type="ECO:0000256" key="4">
    <source>
        <dbReference type="ARBA" id="ARBA00022475"/>
    </source>
</evidence>
<evidence type="ECO:0000313" key="17">
    <source>
        <dbReference type="EMBL" id="AGA90169.1"/>
    </source>
</evidence>
<keyword evidence="5 12" id="KW-0349">Heme</keyword>
<feature type="binding site" description="covalent" evidence="13">
    <location>
        <position position="158"/>
    </location>
    <ligand>
        <name>heme</name>
        <dbReference type="ChEBI" id="CHEBI:30413"/>
        <label>4</label>
    </ligand>
</feature>
<feature type="binding site" description="covalent" evidence="13">
    <location>
        <position position="42"/>
    </location>
    <ligand>
        <name>heme</name>
        <dbReference type="ChEBI" id="CHEBI:30413"/>
        <label>1</label>
    </ligand>
</feature>
<keyword evidence="4" id="KW-1003">Cell membrane</keyword>
<evidence type="ECO:0000256" key="12">
    <source>
        <dbReference type="PIRNR" id="PIRNR000013"/>
    </source>
</evidence>
<dbReference type="Proteomes" id="UP000010816">
    <property type="component" value="Chromosome"/>
</dbReference>
<evidence type="ECO:0000256" key="5">
    <source>
        <dbReference type="ARBA" id="ARBA00022617"/>
    </source>
</evidence>
<keyword evidence="15" id="KW-0732">Signal</keyword>